<dbReference type="AlphaFoldDB" id="A0AA39TT19"/>
<accession>A0AA39TT19</accession>
<dbReference type="EMBL" id="JAUEPS010000005">
    <property type="protein sequence ID" value="KAK0465553.1"/>
    <property type="molecule type" value="Genomic_DNA"/>
</dbReference>
<organism evidence="1 2">
    <name type="scientific">Armillaria tabescens</name>
    <name type="common">Ringless honey mushroom</name>
    <name type="synonym">Agaricus tabescens</name>
    <dbReference type="NCBI Taxonomy" id="1929756"/>
    <lineage>
        <taxon>Eukaryota</taxon>
        <taxon>Fungi</taxon>
        <taxon>Dikarya</taxon>
        <taxon>Basidiomycota</taxon>
        <taxon>Agaricomycotina</taxon>
        <taxon>Agaricomycetes</taxon>
        <taxon>Agaricomycetidae</taxon>
        <taxon>Agaricales</taxon>
        <taxon>Marasmiineae</taxon>
        <taxon>Physalacriaceae</taxon>
        <taxon>Desarmillaria</taxon>
    </lineage>
</organism>
<evidence type="ECO:0000313" key="1">
    <source>
        <dbReference type="EMBL" id="KAK0465553.1"/>
    </source>
</evidence>
<sequence>MAQSTHQYRPPMTRPRRALLRRALQVGISEFSVMQEFNITRATLGRVIDNFYNDNVEEDAYYLDTSNLKVTSSPKVHKRVTIMPGMSTASHVRPLRQAKRKVLAEKTRALSKTRRDDQESNGPAIVLISLSHSRLSNATPQSQSFTTINAASATADAVRPFLRQMAKFDKLKICTRKDLLVLSEHVKDPICCQSLQTSFKLPLTEWIVLVKALLDYAEVDDN</sequence>
<reference evidence="1" key="1">
    <citation type="submission" date="2023-06" db="EMBL/GenBank/DDBJ databases">
        <authorList>
            <consortium name="Lawrence Berkeley National Laboratory"/>
            <person name="Ahrendt S."/>
            <person name="Sahu N."/>
            <person name="Indic B."/>
            <person name="Wong-Bajracharya J."/>
            <person name="Merenyi Z."/>
            <person name="Ke H.-M."/>
            <person name="Monk M."/>
            <person name="Kocsube S."/>
            <person name="Drula E."/>
            <person name="Lipzen A."/>
            <person name="Balint B."/>
            <person name="Henrissat B."/>
            <person name="Andreopoulos B."/>
            <person name="Martin F.M."/>
            <person name="Harder C.B."/>
            <person name="Rigling D."/>
            <person name="Ford K.L."/>
            <person name="Foster G.D."/>
            <person name="Pangilinan J."/>
            <person name="Papanicolaou A."/>
            <person name="Barry K."/>
            <person name="LaButti K."/>
            <person name="Viragh M."/>
            <person name="Koriabine M."/>
            <person name="Yan M."/>
            <person name="Riley R."/>
            <person name="Champramary S."/>
            <person name="Plett K.L."/>
            <person name="Tsai I.J."/>
            <person name="Slot J."/>
            <person name="Sipos G."/>
            <person name="Plett J."/>
            <person name="Nagy L.G."/>
            <person name="Grigoriev I.V."/>
        </authorList>
    </citation>
    <scope>NUCLEOTIDE SEQUENCE</scope>
    <source>
        <strain evidence="1">CCBAS 213</strain>
    </source>
</reference>
<dbReference type="GeneID" id="85355404"/>
<keyword evidence="2" id="KW-1185">Reference proteome</keyword>
<name>A0AA39TT19_ARMTA</name>
<comment type="caution">
    <text evidence="1">The sequence shown here is derived from an EMBL/GenBank/DDBJ whole genome shotgun (WGS) entry which is preliminary data.</text>
</comment>
<gene>
    <name evidence="1" type="ORF">EV420DRAFT_1514888</name>
</gene>
<evidence type="ECO:0000313" key="2">
    <source>
        <dbReference type="Proteomes" id="UP001175211"/>
    </source>
</evidence>
<proteinExistence type="predicted"/>
<protein>
    <submittedName>
        <fullName evidence="1">Uncharacterized protein</fullName>
    </submittedName>
</protein>
<dbReference type="RefSeq" id="XP_060336601.1">
    <property type="nucleotide sequence ID" value="XM_060471856.1"/>
</dbReference>
<dbReference type="Proteomes" id="UP001175211">
    <property type="component" value="Unassembled WGS sequence"/>
</dbReference>